<evidence type="ECO:0000313" key="4">
    <source>
        <dbReference type="Proteomes" id="UP000295313"/>
    </source>
</evidence>
<dbReference type="Pfam" id="PF01835">
    <property type="entry name" value="MG2"/>
    <property type="match status" value="1"/>
</dbReference>
<dbReference type="InterPro" id="IPR002890">
    <property type="entry name" value="MG2"/>
</dbReference>
<sequence length="2011" mass="230885">MHLYTVNHSFKKKKNKSSNMKIIKSVSVFLLMLFFINFSAQNYYDSQWKKVEENYKKGTYKSNLPIILDIQNQAMKDNNAIQIIKSLKAEFSILKQTHDDMQNDENSKFFSKLQSTETKLKGDEKQLFHLLILEFINDYYDNNSWKINQKTNIDNQNLSQIETWSKLDFKNFLTKNYSDLEKENSVLKKIQTQKYKEIFEATENLDYFPTLSDWSNFNYIEFLRNQNLFTPNELKVNSKKINELYDSEILVNSGNSKLYFQHQKINYTCELNHCKDKFAQLEKLVGDESSKGDYKVLIIDEMIELLQQKDDNKTALVWVNKAKELYSKSKFINNILNKENAIKNPQLNLFYEKETQPNKPIHIVAEGKNVKQFSLNIYEVKDDSQGFLNHVFDSYKTPFSKVKKSLVRKDEFTLPTSSDFKSHKTSLELKALPAGIYLAEYVVENSVHGNYYFIVSDSKIIFSKKDDSNPKGNILKLVNNENGKAFINENLDVTEYVRGKAVTKYTVKTDKSGNFQFPNSANQEYYRNFLVKNGNNFSMINVYGYDYGDRNKSENQESAQIFLDRKIYRPGQIVYFKVIATVINGETQKVKTLEKVKLNITLNDTNGEELQTLKLTTNEFGSVNGSFTLPKNKLNGNFSIEVDDDNNSAYNISGYTDFNVEEYKRPKFEVTFEPIKDEYKYGQTIELKGKAMMFSGIALSNSTVNYEIKKQNIRWRYFWWYPRGNDNENSILGTAKTNEKGEFTIKVELKKDETLEGIQIDNYAINASVTDINGETQSADTNVKVASVSHYISADNVDNIFSDEAVKLTVLTKNYNDQVLAKSYQAKLEKLEEPKQIFRSQFENTIQDLPKLSKEEFVQKFPHDRFDKSDDMKNWKVEKVVLERLEEQREKNKENPSANNRQPITNLDLGKLEAGIYKLQLYNIEGKDTIKTEQFFKVWDKKSLGQNQKPFLEVIKPKQDFKRGEKAKVFVYSAVPDALVNVFVQNGKGETVTETHSFKNGILEYETLIPKDETISRVNLQFQLVAFNDVKTENADLKIADSKDDLKIETVTFRDKLQPGQKEKWTVKVSGVDKDKINAEVLASMYDKSLDQFASNSWNWQGFYSQFFQSSYELRNGLNQESFNKNFKYLKNYNINTPQFNWFSGQIYRQTFLNSIQGSAPGVTIEEAVVVGYSRATAPLAKKAPKADADAIYGSRAGDVEGLLKTLPSVNSNVEVSSQEKGDLDKIPVRQNLNETAFFYPNLLTDKDGNVSFEFTSPEALTQWKLLFLAHTKDARSATLEKSVVTQKEFSITPNYPRFLREGDELNLQSKLSSLVNQKLNGVAQLQILDAFTNEDISEKFGISQLTAVAGFNKEQAFTLSENGNSVVNWKVKVPNDVSSIIIKIVAKAGNFSDGEQKAIAVLPNRMLVTDALPIFVKEGQTKTFTLENLKNSNSKTLTNVSNTLELTTNPIWEIMFALPSLKNDTNNSADVIFNKWFADVLASEIFKANPKLKTVFDEYQSKGLLTSNLEKNQELKQLLLEETPWVLESKNETEQMEKLARLFDANTMRNSIQNDWSELQKLQNPDGGFSWYAGYPSSYYNSLYILKNLGKINEWLKGNVADYQSSEQKEMVAKLVSYVDNEVNKYWNTSTPLSETKDNVWNNFVIDYLDTRNYWEKEYPLKNKGATLKSLVITKAKTAKITDFTFFGLHRLALLFNNYSLKEVSKKLMTYLKETSTDTETQGVYWKQNLNDWGWYSSKTVNHAGALEAFNKLTPTDETFIEEMKIWLITQKEVNSWGSSRGTAEVIFTILNSGKSWTSAESDKAQITWGGKALNPQTQATGYVKQAITSDNLDKNLATVSIKKDSPGIVQGGLFWQYYEDLDKIKSSESYISITKELYKKVKTENGEQLIKINETSPLKVGDKVTVRMILNTDRNMEFIHLKDMRAAGFEPLDVISGYEWKNNLGYYQSTKDASTNFYIEYMPKGKYIFEYDYVANASGKFSNGITTLQNYYAPQMNAHTKGTKIVIAE</sequence>
<comment type="similarity">
    <text evidence="1">Belongs to the protease inhibitor I39 (alpha-2-macroglobulin) family. Bacterial alpha-2-macroglobulin subfamily.</text>
</comment>
<reference evidence="3 4" key="1">
    <citation type="submission" date="2019-03" db="EMBL/GenBank/DDBJ databases">
        <title>Genomic Encyclopedia of Type Strains, Phase III (KMG-III): the genomes of soil and plant-associated and newly described type strains.</title>
        <authorList>
            <person name="Whitman W."/>
        </authorList>
    </citation>
    <scope>NUCLEOTIDE SEQUENCE [LARGE SCALE GENOMIC DNA]</scope>
    <source>
        <strain evidence="3 4">CGMCC 1.12802</strain>
    </source>
</reference>
<dbReference type="InterPro" id="IPR008930">
    <property type="entry name" value="Terpenoid_cyclase/PrenylTrfase"/>
</dbReference>
<dbReference type="SMART" id="SM01360">
    <property type="entry name" value="A2M"/>
    <property type="match status" value="1"/>
</dbReference>
<feature type="domain" description="Alpha-2-macroglobulin" evidence="2">
    <location>
        <begin position="1236"/>
        <end position="1326"/>
    </location>
</feature>
<evidence type="ECO:0000259" key="2">
    <source>
        <dbReference type="SMART" id="SM01360"/>
    </source>
</evidence>
<dbReference type="InterPro" id="IPR001599">
    <property type="entry name" value="Macroglobln_a2"/>
</dbReference>
<dbReference type="PANTHER" id="PTHR40094">
    <property type="entry name" value="ALPHA-2-MACROGLOBULIN HOMOLOG"/>
    <property type="match status" value="1"/>
</dbReference>
<dbReference type="Pfam" id="PF17973">
    <property type="entry name" value="bMG10"/>
    <property type="match status" value="1"/>
</dbReference>
<dbReference type="InterPro" id="IPR041246">
    <property type="entry name" value="Bact_MG10"/>
</dbReference>
<proteinExistence type="inferred from homology"/>
<dbReference type="InterPro" id="IPR051802">
    <property type="entry name" value="YfhM-like"/>
</dbReference>
<organism evidence="3 4">
    <name type="scientific">Epilithonimonas xixisoli</name>
    <dbReference type="NCBI Taxonomy" id="1476462"/>
    <lineage>
        <taxon>Bacteria</taxon>
        <taxon>Pseudomonadati</taxon>
        <taxon>Bacteroidota</taxon>
        <taxon>Flavobacteriia</taxon>
        <taxon>Flavobacteriales</taxon>
        <taxon>Weeksellaceae</taxon>
        <taxon>Chryseobacterium group</taxon>
        <taxon>Epilithonimonas</taxon>
    </lineage>
</organism>
<dbReference type="Gene3D" id="1.50.10.20">
    <property type="match status" value="1"/>
</dbReference>
<dbReference type="SUPFAM" id="SSF48239">
    <property type="entry name" value="Terpenoid cyclases/Protein prenyltransferases"/>
    <property type="match status" value="1"/>
</dbReference>
<dbReference type="GO" id="GO:0004866">
    <property type="term" value="F:endopeptidase inhibitor activity"/>
    <property type="evidence" value="ECO:0007669"/>
    <property type="project" value="InterPro"/>
</dbReference>
<evidence type="ECO:0000313" key="3">
    <source>
        <dbReference type="EMBL" id="TDX83068.1"/>
    </source>
</evidence>
<dbReference type="Gene3D" id="2.60.40.1930">
    <property type="match status" value="1"/>
</dbReference>
<name>A0A4R8I439_9FLAO</name>
<dbReference type="EMBL" id="SOEO01000003">
    <property type="protein sequence ID" value="TDX83068.1"/>
    <property type="molecule type" value="Genomic_DNA"/>
</dbReference>
<comment type="caution">
    <text evidence="3">The sequence shown here is derived from an EMBL/GenBank/DDBJ whole genome shotgun (WGS) entry which is preliminary data.</text>
</comment>
<accession>A0A4R8I439</accession>
<keyword evidence="4" id="KW-1185">Reference proteome</keyword>
<gene>
    <name evidence="3" type="ORF">B0I22_3127</name>
</gene>
<dbReference type="Pfam" id="PF00207">
    <property type="entry name" value="A2M"/>
    <property type="match status" value="1"/>
</dbReference>
<dbReference type="Proteomes" id="UP000295313">
    <property type="component" value="Unassembled WGS sequence"/>
</dbReference>
<evidence type="ECO:0000256" key="1">
    <source>
        <dbReference type="ARBA" id="ARBA00010556"/>
    </source>
</evidence>
<dbReference type="PANTHER" id="PTHR40094:SF1">
    <property type="entry name" value="UBIQUITIN DOMAIN-CONTAINING PROTEIN"/>
    <property type="match status" value="1"/>
</dbReference>
<protein>
    <submittedName>
        <fullName evidence="3">Alpha-2-macroglobulin family protein</fullName>
    </submittedName>
</protein>